<proteinExistence type="predicted"/>
<evidence type="ECO:0000313" key="3">
    <source>
        <dbReference type="Proteomes" id="UP000078227"/>
    </source>
</evidence>
<dbReference type="Pfam" id="PF13269">
    <property type="entry name" value="DUF4060"/>
    <property type="match status" value="1"/>
</dbReference>
<name>A0AA94H1V9_9ENTR</name>
<keyword evidence="3" id="KW-1185">Reference proteome</keyword>
<dbReference type="InterPro" id="IPR025135">
    <property type="entry name" value="DUF4060"/>
</dbReference>
<protein>
    <submittedName>
        <fullName evidence="1">DUF4060 family protein</fullName>
    </submittedName>
</protein>
<evidence type="ECO:0000313" key="2">
    <source>
        <dbReference type="EMBL" id="SFC02238.1"/>
    </source>
</evidence>
<dbReference type="EMBL" id="FOKO01000002">
    <property type="protein sequence ID" value="SFC02238.1"/>
    <property type="molecule type" value="Genomic_DNA"/>
</dbReference>
<evidence type="ECO:0000313" key="4">
    <source>
        <dbReference type="Proteomes" id="UP000182314"/>
    </source>
</evidence>
<dbReference type="Proteomes" id="UP000078227">
    <property type="component" value="Chromosome"/>
</dbReference>
<sequence>MKLINRSSKNSPLARQACDAALASHVEKFGPYGRHDKTTTYTVMVEGVKITVEVVNRPASYVATALTGRRRIRSLVSRGINSEREEV</sequence>
<reference evidence="2 4" key="1">
    <citation type="submission" date="2016-10" db="EMBL/GenBank/DDBJ databases">
        <authorList>
            <person name="Varghese N."/>
            <person name="Submissions S."/>
        </authorList>
    </citation>
    <scope>NUCLEOTIDE SEQUENCE [LARGE SCALE GENOMIC DNA]</scope>
    <source>
        <strain evidence="2 4">CGMCC 1.7012</strain>
    </source>
</reference>
<dbReference type="AlphaFoldDB" id="A0AA94H1V9"/>
<reference evidence="1 3" key="2">
    <citation type="submission" date="2021-03" db="EMBL/GenBank/DDBJ databases">
        <authorList>
            <person name="Li Y."/>
            <person name="Li S."/>
            <person name="Chen M."/>
            <person name="Peng G."/>
            <person name="Tan Z."/>
            <person name="An Q."/>
        </authorList>
    </citation>
    <scope>NUCLEOTIDE SEQUENCE [LARGE SCALE GENOMIC DNA]</scope>
    <source>
        <strain evidence="1 3">Ola 51</strain>
    </source>
</reference>
<dbReference type="KEGG" id="kor:AWR26_14620"/>
<dbReference type="Proteomes" id="UP000182314">
    <property type="component" value="Unassembled WGS sequence"/>
</dbReference>
<organism evidence="2 4">
    <name type="scientific">Kosakonia oryzae</name>
    <dbReference type="NCBI Taxonomy" id="497725"/>
    <lineage>
        <taxon>Bacteria</taxon>
        <taxon>Pseudomonadati</taxon>
        <taxon>Pseudomonadota</taxon>
        <taxon>Gammaproteobacteria</taxon>
        <taxon>Enterobacterales</taxon>
        <taxon>Enterobacteriaceae</taxon>
        <taxon>Kosakonia</taxon>
    </lineage>
</organism>
<accession>A0AA94H1V9</accession>
<evidence type="ECO:0000313" key="1">
    <source>
        <dbReference type="EMBL" id="ANI83328.1"/>
    </source>
</evidence>
<dbReference type="EMBL" id="CP014007">
    <property type="protein sequence ID" value="ANI83328.1"/>
    <property type="molecule type" value="Genomic_DNA"/>
</dbReference>
<dbReference type="RefSeq" id="WP_064566976.1">
    <property type="nucleotide sequence ID" value="NZ_CP014007.2"/>
</dbReference>
<gene>
    <name evidence="1" type="ORF">AWR26_14620</name>
    <name evidence="2" type="ORF">SAMN05216286_1328</name>
</gene>